<keyword evidence="6" id="KW-1133">Transmembrane helix</keyword>
<keyword evidence="1" id="KW-0285">Flavoprotein</keyword>
<dbReference type="SUPFAM" id="SSF51905">
    <property type="entry name" value="FAD/NAD(P)-binding domain"/>
    <property type="match status" value="1"/>
</dbReference>
<dbReference type="InterPro" id="IPR036188">
    <property type="entry name" value="FAD/NAD-bd_sf"/>
</dbReference>
<gene>
    <name evidence="8" type="ORF">ACFOHL_00530</name>
</gene>
<dbReference type="PANTHER" id="PTHR48105">
    <property type="entry name" value="THIOREDOXIN REDUCTASE 1-RELATED-RELATED"/>
    <property type="match status" value="1"/>
</dbReference>
<feature type="transmembrane region" description="Helical" evidence="6">
    <location>
        <begin position="591"/>
        <end position="615"/>
    </location>
</feature>
<keyword evidence="3" id="KW-0560">Oxidoreductase</keyword>
<evidence type="ECO:0000256" key="5">
    <source>
        <dbReference type="ARBA" id="ARBA00023014"/>
    </source>
</evidence>
<keyword evidence="6" id="KW-0812">Transmembrane</keyword>
<dbReference type="InterPro" id="IPR050097">
    <property type="entry name" value="Ferredoxin-NADP_redctase_2"/>
</dbReference>
<feature type="transmembrane region" description="Helical" evidence="6">
    <location>
        <begin position="342"/>
        <end position="361"/>
    </location>
</feature>
<accession>A0ABV7FMJ4</accession>
<dbReference type="PROSITE" id="PS51379">
    <property type="entry name" value="4FE4S_FER_2"/>
    <property type="match status" value="2"/>
</dbReference>
<dbReference type="RefSeq" id="WP_376918243.1">
    <property type="nucleotide sequence ID" value="NZ_JBHRSW010000004.1"/>
</dbReference>
<dbReference type="PRINTS" id="PR00469">
    <property type="entry name" value="PNDRDTASEII"/>
</dbReference>
<proteinExistence type="predicted"/>
<keyword evidence="6" id="KW-0472">Membrane</keyword>
<evidence type="ECO:0000259" key="7">
    <source>
        <dbReference type="PROSITE" id="PS51379"/>
    </source>
</evidence>
<dbReference type="Pfam" id="PF13738">
    <property type="entry name" value="Pyr_redox_3"/>
    <property type="match status" value="1"/>
</dbReference>
<keyword evidence="4" id="KW-0408">Iron</keyword>
<organism evidence="8 9">
    <name type="scientific">Agaribacter flavus</name>
    <dbReference type="NCBI Taxonomy" id="1902781"/>
    <lineage>
        <taxon>Bacteria</taxon>
        <taxon>Pseudomonadati</taxon>
        <taxon>Pseudomonadota</taxon>
        <taxon>Gammaproteobacteria</taxon>
        <taxon>Alteromonadales</taxon>
        <taxon>Alteromonadaceae</taxon>
        <taxon>Agaribacter</taxon>
    </lineage>
</organism>
<evidence type="ECO:0000256" key="1">
    <source>
        <dbReference type="ARBA" id="ARBA00022630"/>
    </source>
</evidence>
<feature type="domain" description="4Fe-4S ferredoxin-type" evidence="7">
    <location>
        <begin position="688"/>
        <end position="719"/>
    </location>
</feature>
<feature type="transmembrane region" description="Helical" evidence="6">
    <location>
        <begin position="446"/>
        <end position="467"/>
    </location>
</feature>
<feature type="transmembrane region" description="Helical" evidence="6">
    <location>
        <begin position="415"/>
        <end position="434"/>
    </location>
</feature>
<evidence type="ECO:0000313" key="8">
    <source>
        <dbReference type="EMBL" id="MFC3120100.1"/>
    </source>
</evidence>
<keyword evidence="9" id="KW-1185">Reference proteome</keyword>
<dbReference type="PRINTS" id="PR00368">
    <property type="entry name" value="FADPNR"/>
</dbReference>
<evidence type="ECO:0000256" key="3">
    <source>
        <dbReference type="ARBA" id="ARBA00023002"/>
    </source>
</evidence>
<comment type="caution">
    <text evidence="8">The sequence shown here is derived from an EMBL/GenBank/DDBJ whole genome shotgun (WGS) entry which is preliminary data.</text>
</comment>
<feature type="domain" description="4Fe-4S ferredoxin-type" evidence="7">
    <location>
        <begin position="720"/>
        <end position="748"/>
    </location>
</feature>
<reference evidence="9" key="1">
    <citation type="journal article" date="2019" name="Int. J. Syst. Evol. Microbiol.">
        <title>The Global Catalogue of Microorganisms (GCM) 10K type strain sequencing project: providing services to taxonomists for standard genome sequencing and annotation.</title>
        <authorList>
            <consortium name="The Broad Institute Genomics Platform"/>
            <consortium name="The Broad Institute Genome Sequencing Center for Infectious Disease"/>
            <person name="Wu L."/>
            <person name="Ma J."/>
        </authorList>
    </citation>
    <scope>NUCLEOTIDE SEQUENCE [LARGE SCALE GENOMIC DNA]</scope>
    <source>
        <strain evidence="9">KCTC 52473</strain>
    </source>
</reference>
<feature type="transmembrane region" description="Helical" evidence="6">
    <location>
        <begin position="642"/>
        <end position="661"/>
    </location>
</feature>
<evidence type="ECO:0000256" key="2">
    <source>
        <dbReference type="ARBA" id="ARBA00022723"/>
    </source>
</evidence>
<evidence type="ECO:0000256" key="4">
    <source>
        <dbReference type="ARBA" id="ARBA00023004"/>
    </source>
</evidence>
<dbReference type="Proteomes" id="UP001595478">
    <property type="component" value="Unassembled WGS sequence"/>
</dbReference>
<sequence length="777" mass="85822">MVNLLKNYTHWLHGQWPDGKTETLPAIDENGKSSLSGVYVVGDLTGIPLLKFSADSGAKAVADITRDSSFQKRSASEDIYDIAIIGGGVSGYSAAIEAQKAGLKYVLIEASKAFSTIANFPKGKPIYTYPTDMKPAGELSFEQDVSTKEKLLDSLMLQARASGIEPTIGVVNKIAKHGSTLSLDLENDKAIKAHRVVVAIGRAGKYRELGVEGESKAVNRLHDPADYKGKDVLVVGGGDSAVESAIAVAEAGANVTLSYRQSEFTRPKPENQDRLKQAEADKLVNVVTKSEVKQINDDSVQLYVPDQGSEVVVKNDAVLTMLGREAPLAFFRKSKMAIQGEGTALGWIAFAFFMLFAIGVYDWKNWGFLNGLWSLTQFPNTMPSVLSGLGEWWQSEIDDRTSLISTIAYSMKSRSFYYTFVYTSAIGIFGYLRIKNRNTPYVKVQTITLFSIQAIPLFLLPEVFLPWMGYNGAFDSGIGQSIANSLFPSYISAQELAAQQWPEWGHPRAYWHAYGFILAWPLNVYNVFTPTPIMGWLIISAIQTFVIIPLLVYKWGKGAYCGWICSCGALAETVGDKQRHKMPHGPFWNKLNMLGQAILLVAFIMLVIRITGWIWPDSWMNNSFVFLLEGKNSDGQLTNPFAWKWIVDVLLGGILGVGLYFKFSGRTWCRFACPLAALMHIYARFSKFRIFAEKSKCISCNQCTSVCHQGIDVMNFANKGKPMEDPQCVRCSACVSTCPTGVLSFGEINKKTGEIARKDSLAASKVQMSEVIYKAKV</sequence>
<keyword evidence="2" id="KW-0479">Metal-binding</keyword>
<dbReference type="EMBL" id="JBHRSW010000004">
    <property type="protein sequence ID" value="MFC3120100.1"/>
    <property type="molecule type" value="Genomic_DNA"/>
</dbReference>
<dbReference type="InterPro" id="IPR017900">
    <property type="entry name" value="4Fe4S_Fe_S_CS"/>
</dbReference>
<dbReference type="Pfam" id="PF12801">
    <property type="entry name" value="Fer4_5"/>
    <property type="match status" value="2"/>
</dbReference>
<keyword evidence="5" id="KW-0411">Iron-sulfur</keyword>
<dbReference type="InterPro" id="IPR017896">
    <property type="entry name" value="4Fe4S_Fe-S-bd"/>
</dbReference>
<evidence type="ECO:0000313" key="9">
    <source>
        <dbReference type="Proteomes" id="UP001595478"/>
    </source>
</evidence>
<dbReference type="Pfam" id="PF13237">
    <property type="entry name" value="Fer4_10"/>
    <property type="match status" value="1"/>
</dbReference>
<evidence type="ECO:0000256" key="6">
    <source>
        <dbReference type="SAM" id="Phobius"/>
    </source>
</evidence>
<dbReference type="SUPFAM" id="SSF54862">
    <property type="entry name" value="4Fe-4S ferredoxins"/>
    <property type="match status" value="1"/>
</dbReference>
<dbReference type="Gene3D" id="3.50.50.60">
    <property type="entry name" value="FAD/NAD(P)-binding domain"/>
    <property type="match status" value="2"/>
</dbReference>
<protein>
    <submittedName>
        <fullName evidence="8">NAD(P)-binding domain-containing protein</fullName>
    </submittedName>
</protein>
<dbReference type="Gene3D" id="3.30.70.20">
    <property type="match status" value="1"/>
</dbReference>
<name>A0ABV7FMJ4_9ALTE</name>
<feature type="transmembrane region" description="Helical" evidence="6">
    <location>
        <begin position="533"/>
        <end position="553"/>
    </location>
</feature>
<dbReference type="PROSITE" id="PS00198">
    <property type="entry name" value="4FE4S_FER_1"/>
    <property type="match status" value="1"/>
</dbReference>